<proteinExistence type="inferred from homology"/>
<gene>
    <name evidence="15" type="ORF">SAMN05216203_0962</name>
</gene>
<evidence type="ECO:0000256" key="2">
    <source>
        <dbReference type="ARBA" id="ARBA00010248"/>
    </source>
</evidence>
<dbReference type="InterPro" id="IPR000184">
    <property type="entry name" value="Bac_surfAg_D15"/>
</dbReference>
<organism evidence="15 16">
    <name type="scientific">Marinobacter daqiaonensis</name>
    <dbReference type="NCBI Taxonomy" id="650891"/>
    <lineage>
        <taxon>Bacteria</taxon>
        <taxon>Pseudomonadati</taxon>
        <taxon>Pseudomonadota</taxon>
        <taxon>Gammaproteobacteria</taxon>
        <taxon>Pseudomonadales</taxon>
        <taxon>Marinobacteraceae</taxon>
        <taxon>Marinobacter</taxon>
    </lineage>
</organism>
<evidence type="ECO:0000256" key="6">
    <source>
        <dbReference type="ARBA" id="ARBA00022729"/>
    </source>
</evidence>
<evidence type="ECO:0000256" key="1">
    <source>
        <dbReference type="ARBA" id="ARBA00004442"/>
    </source>
</evidence>
<dbReference type="Pfam" id="PF01103">
    <property type="entry name" value="Omp85"/>
    <property type="match status" value="1"/>
</dbReference>
<keyword evidence="4" id="KW-1134">Transmembrane beta strand</keyword>
<evidence type="ECO:0000259" key="12">
    <source>
        <dbReference type="Pfam" id="PF01103"/>
    </source>
</evidence>
<accession>A0A1I6H7B2</accession>
<dbReference type="PANTHER" id="PTHR12815:SF47">
    <property type="entry name" value="TRANSLOCATION AND ASSEMBLY MODULE SUBUNIT TAMA"/>
    <property type="match status" value="1"/>
</dbReference>
<evidence type="ECO:0000256" key="9">
    <source>
        <dbReference type="ARBA" id="ARBA00033063"/>
    </source>
</evidence>
<dbReference type="InterPro" id="IPR039910">
    <property type="entry name" value="D15-like"/>
</dbReference>
<comment type="subcellular location">
    <subcellularLocation>
        <location evidence="1">Cell outer membrane</location>
    </subcellularLocation>
</comment>
<dbReference type="InterPro" id="IPR035243">
    <property type="entry name" value="TamA_POTRA_Dom_1"/>
</dbReference>
<evidence type="ECO:0000259" key="13">
    <source>
        <dbReference type="Pfam" id="PF07244"/>
    </source>
</evidence>
<dbReference type="Gene3D" id="3.10.20.310">
    <property type="entry name" value="membrane protein fhac"/>
    <property type="match status" value="3"/>
</dbReference>
<keyword evidence="8" id="KW-0998">Cell outer membrane</keyword>
<dbReference type="PANTHER" id="PTHR12815">
    <property type="entry name" value="SORTING AND ASSEMBLY MACHINERY SAMM50 PROTEIN FAMILY MEMBER"/>
    <property type="match status" value="1"/>
</dbReference>
<comment type="subunit">
    <text evidence="10">Interacts with TamB to form the translocation and assembly module (TAM).</text>
</comment>
<dbReference type="EMBL" id="FOYW01000001">
    <property type="protein sequence ID" value="SFR50375.1"/>
    <property type="molecule type" value="Genomic_DNA"/>
</dbReference>
<evidence type="ECO:0000256" key="10">
    <source>
        <dbReference type="ARBA" id="ARBA00093548"/>
    </source>
</evidence>
<evidence type="ECO:0000259" key="14">
    <source>
        <dbReference type="Pfam" id="PF17243"/>
    </source>
</evidence>
<dbReference type="GO" id="GO:0009306">
    <property type="term" value="P:protein secretion"/>
    <property type="evidence" value="ECO:0007669"/>
    <property type="project" value="TreeGrafter"/>
</dbReference>
<dbReference type="InterPro" id="IPR010827">
    <property type="entry name" value="BamA/TamA_POTRA"/>
</dbReference>
<evidence type="ECO:0000256" key="8">
    <source>
        <dbReference type="ARBA" id="ARBA00023237"/>
    </source>
</evidence>
<evidence type="ECO:0000256" key="7">
    <source>
        <dbReference type="ARBA" id="ARBA00023136"/>
    </source>
</evidence>
<dbReference type="Proteomes" id="UP000198644">
    <property type="component" value="Unassembled WGS sequence"/>
</dbReference>
<protein>
    <recommendedName>
        <fullName evidence="3">Translocation and assembly module subunit TamA</fullName>
    </recommendedName>
    <alternativeName>
        <fullName evidence="9">Autotransporter assembly factor TamA</fullName>
    </alternativeName>
</protein>
<dbReference type="STRING" id="650891.SAMN05216203_0962"/>
<sequence>MNVNDEPVTGMSPAQRAASGDYLGRQQSEYDLRVPHKPGHQAASRRLRLTFSLAAIFSLSMAQQAAANQVEIRMKGDYPDLLDNARAFVGDVEGRSPAALRRYGDTAEELVRRALRALGYYSPTITRTLRESDPPTLLLEVDPGQPVRVVSRDVTISGPASDDPDFPSELPKDPAVGDILDHGEYSSLRQVISNRASRLGYFDGQFEEHRLEVNPETREAAIQLHFRSGERYRLGEVTFNEDHVFEQSLLQRFVQFEPGTPYHADKVAELSADLSNSGYFNQSLVTAPPSEAEDRVIPVSAEVSERAPRSVAAGVGFSTDVGPRFRGTWTEHWINPQGHKRGAETELAMPRQSLSGWYELPLDPPMTDSLRFTTGYQHEEIEDVKSDRFTVGTQWRHRLDNGWMRIASLRWEAERFDIGRSESDTTRMLMPGIGFSKLQSDSPIDPSRGYRLQIDVSGAQREFLSTVDILHVTGLAKGLITVADNHRFLSRFEVGGLATNRFSDVPPSLRFFAGGDQSVRGYGYETLSPTDDTGAEIGGRYEIVGSLEYQYQFARNWRVAAFVDEGNAVRDLSDPLATGVGLGIRWISPVGPIRFDVARGLDEEFGGGWRLHFSMGPEL</sequence>
<reference evidence="15 16" key="1">
    <citation type="submission" date="2016-10" db="EMBL/GenBank/DDBJ databases">
        <authorList>
            <person name="de Groot N.N."/>
        </authorList>
    </citation>
    <scope>NUCLEOTIDE SEQUENCE [LARGE SCALE GENOMIC DNA]</scope>
    <source>
        <strain evidence="15 16">CGMCC 1.9167</strain>
    </source>
</reference>
<dbReference type="GO" id="GO:0097347">
    <property type="term" value="C:TAM protein secretion complex"/>
    <property type="evidence" value="ECO:0007669"/>
    <property type="project" value="TreeGrafter"/>
</dbReference>
<evidence type="ECO:0000256" key="11">
    <source>
        <dbReference type="SAM" id="MobiDB-lite"/>
    </source>
</evidence>
<evidence type="ECO:0000256" key="5">
    <source>
        <dbReference type="ARBA" id="ARBA00022692"/>
    </source>
</evidence>
<feature type="domain" description="Bacterial surface antigen (D15)" evidence="12">
    <location>
        <begin position="366"/>
        <end position="616"/>
    </location>
</feature>
<name>A0A1I6H7B2_9GAMM</name>
<evidence type="ECO:0000313" key="16">
    <source>
        <dbReference type="Proteomes" id="UP000198644"/>
    </source>
</evidence>
<feature type="region of interest" description="Disordered" evidence="11">
    <location>
        <begin position="1"/>
        <end position="21"/>
    </location>
</feature>
<dbReference type="Pfam" id="PF17243">
    <property type="entry name" value="POTRA_TamA_1"/>
    <property type="match status" value="1"/>
</dbReference>
<evidence type="ECO:0000256" key="3">
    <source>
        <dbReference type="ARBA" id="ARBA00015419"/>
    </source>
</evidence>
<evidence type="ECO:0000256" key="4">
    <source>
        <dbReference type="ARBA" id="ARBA00022452"/>
    </source>
</evidence>
<comment type="similarity">
    <text evidence="2">Belongs to the TamA family.</text>
</comment>
<feature type="domain" description="TamA POTRA" evidence="14">
    <location>
        <begin position="72"/>
        <end position="143"/>
    </location>
</feature>
<keyword evidence="6" id="KW-0732">Signal</keyword>
<keyword evidence="7" id="KW-0472">Membrane</keyword>
<keyword evidence="16" id="KW-1185">Reference proteome</keyword>
<feature type="domain" description="POTRA" evidence="13">
    <location>
        <begin position="232"/>
        <end position="305"/>
    </location>
</feature>
<dbReference type="AlphaFoldDB" id="A0A1I6H7B2"/>
<evidence type="ECO:0000313" key="15">
    <source>
        <dbReference type="EMBL" id="SFR50375.1"/>
    </source>
</evidence>
<dbReference type="GO" id="GO:0009279">
    <property type="term" value="C:cell outer membrane"/>
    <property type="evidence" value="ECO:0007669"/>
    <property type="project" value="UniProtKB-SubCell"/>
</dbReference>
<dbReference type="Gene3D" id="2.40.160.50">
    <property type="entry name" value="membrane protein fhac: a member of the omp85/tpsb transporter family"/>
    <property type="match status" value="1"/>
</dbReference>
<dbReference type="Pfam" id="PF07244">
    <property type="entry name" value="POTRA"/>
    <property type="match status" value="1"/>
</dbReference>
<keyword evidence="5" id="KW-0812">Transmembrane</keyword>